<dbReference type="PATRIC" id="fig|1121865.3.peg.791"/>
<dbReference type="STRING" id="1121865.OMW_00802"/>
<sequence length="90" mass="10429">MNETQTLSLGELKKCLAKLQERYQLDDQTPIFLDTGWDSLQEISNADLSVEQIQHYQITDIISQEVFQGYQLAKEDDTIKQQAIIIRQNV</sequence>
<gene>
    <name evidence="1" type="ORF">I568_00402</name>
</gene>
<evidence type="ECO:0000313" key="2">
    <source>
        <dbReference type="Proteomes" id="UP000014113"/>
    </source>
</evidence>
<name>S0KTZ3_9ENTE</name>
<dbReference type="EMBL" id="ASWJ01000003">
    <property type="protein sequence ID" value="EOW87358.1"/>
    <property type="molecule type" value="Genomic_DNA"/>
</dbReference>
<comment type="caution">
    <text evidence="1">The sequence shown here is derived from an EMBL/GenBank/DDBJ whole genome shotgun (WGS) entry which is preliminary data.</text>
</comment>
<dbReference type="RefSeq" id="WP_016182964.1">
    <property type="nucleotide sequence ID" value="NZ_JXKI01000022.1"/>
</dbReference>
<keyword evidence="2" id="KW-1185">Reference proteome</keyword>
<organism evidence="1 2">
    <name type="scientific">Enterococcus columbae DSM 7374 = ATCC 51263</name>
    <dbReference type="NCBI Taxonomy" id="1121865"/>
    <lineage>
        <taxon>Bacteria</taxon>
        <taxon>Bacillati</taxon>
        <taxon>Bacillota</taxon>
        <taxon>Bacilli</taxon>
        <taxon>Lactobacillales</taxon>
        <taxon>Enterococcaceae</taxon>
        <taxon>Enterococcus</taxon>
    </lineage>
</organism>
<reference evidence="1 2" key="1">
    <citation type="submission" date="2013-03" db="EMBL/GenBank/DDBJ databases">
        <title>The Genome Sequence of Enterococcus columbae ATCC_51263 (PacBio/Illumina hybrid assembly).</title>
        <authorList>
            <consortium name="The Broad Institute Genomics Platform"/>
            <consortium name="The Broad Institute Genome Sequencing Center for Infectious Disease"/>
            <person name="Earl A."/>
            <person name="Russ C."/>
            <person name="Gilmore M."/>
            <person name="Surin D."/>
            <person name="Walker B."/>
            <person name="Young S."/>
            <person name="Zeng Q."/>
            <person name="Gargeya S."/>
            <person name="Fitzgerald M."/>
            <person name="Haas B."/>
            <person name="Abouelleil A."/>
            <person name="Allen A.W."/>
            <person name="Alvarado L."/>
            <person name="Arachchi H.M."/>
            <person name="Berlin A.M."/>
            <person name="Chapman S.B."/>
            <person name="Gainer-Dewar J."/>
            <person name="Goldberg J."/>
            <person name="Griggs A."/>
            <person name="Gujja S."/>
            <person name="Hansen M."/>
            <person name="Howarth C."/>
            <person name="Imamovic A."/>
            <person name="Ireland A."/>
            <person name="Larimer J."/>
            <person name="McCowan C."/>
            <person name="Murphy C."/>
            <person name="Pearson M."/>
            <person name="Poon T.W."/>
            <person name="Priest M."/>
            <person name="Roberts A."/>
            <person name="Saif S."/>
            <person name="Shea T."/>
            <person name="Sisk P."/>
            <person name="Sykes S."/>
            <person name="Wortman J."/>
            <person name="Nusbaum C."/>
            <person name="Birren B."/>
        </authorList>
    </citation>
    <scope>NUCLEOTIDE SEQUENCE [LARGE SCALE GENOMIC DNA]</scope>
    <source>
        <strain evidence="1 2">ATCC 51263</strain>
    </source>
</reference>
<evidence type="ECO:0000313" key="1">
    <source>
        <dbReference type="EMBL" id="EOW87358.1"/>
    </source>
</evidence>
<dbReference type="OrthoDB" id="2194965at2"/>
<dbReference type="Proteomes" id="UP000014113">
    <property type="component" value="Unassembled WGS sequence"/>
</dbReference>
<accession>S0KTZ3</accession>
<dbReference type="AlphaFoldDB" id="S0KTZ3"/>
<dbReference type="eggNOG" id="ENOG50307QS">
    <property type="taxonomic scope" value="Bacteria"/>
</dbReference>
<protein>
    <submittedName>
        <fullName evidence="1">Uncharacterized protein</fullName>
    </submittedName>
</protein>
<proteinExistence type="predicted"/>